<dbReference type="AlphaFoldDB" id="A0A1G4B0V0"/>
<comment type="caution">
    <text evidence="1">The sequence shown here is derived from an EMBL/GenBank/DDBJ whole genome shotgun (WGS) entry which is preliminary data.</text>
</comment>
<protein>
    <submittedName>
        <fullName evidence="1">Vegetative cell wall protein gp1</fullName>
    </submittedName>
</protein>
<name>A0A1G4B0V0_9PEZI</name>
<dbReference type="GeneID" id="34562807"/>
<evidence type="ECO:0000313" key="2">
    <source>
        <dbReference type="Proteomes" id="UP000176998"/>
    </source>
</evidence>
<dbReference type="EMBL" id="MJBS01000089">
    <property type="protein sequence ID" value="OHE95011.1"/>
    <property type="molecule type" value="Genomic_DNA"/>
</dbReference>
<organism evidence="1 2">
    <name type="scientific">Colletotrichum orchidophilum</name>
    <dbReference type="NCBI Taxonomy" id="1209926"/>
    <lineage>
        <taxon>Eukaryota</taxon>
        <taxon>Fungi</taxon>
        <taxon>Dikarya</taxon>
        <taxon>Ascomycota</taxon>
        <taxon>Pezizomycotina</taxon>
        <taxon>Sordariomycetes</taxon>
        <taxon>Hypocreomycetidae</taxon>
        <taxon>Glomerellales</taxon>
        <taxon>Glomerellaceae</taxon>
        <taxon>Colletotrichum</taxon>
    </lineage>
</organism>
<dbReference type="Proteomes" id="UP000176998">
    <property type="component" value="Unassembled WGS sequence"/>
</dbReference>
<keyword evidence="2" id="KW-1185">Reference proteome</keyword>
<dbReference type="STRING" id="1209926.A0A1G4B0V0"/>
<dbReference type="RefSeq" id="XP_022472173.1">
    <property type="nucleotide sequence ID" value="XM_022621297.1"/>
</dbReference>
<accession>A0A1G4B0V0</accession>
<reference evidence="1 2" key="1">
    <citation type="submission" date="2016-09" db="EMBL/GenBank/DDBJ databases">
        <authorList>
            <person name="Capua I."/>
            <person name="De Benedictis P."/>
            <person name="Joannis T."/>
            <person name="Lombin L.H."/>
            <person name="Cattoli G."/>
        </authorList>
    </citation>
    <scope>NUCLEOTIDE SEQUENCE [LARGE SCALE GENOMIC DNA]</scope>
    <source>
        <strain evidence="1 2">IMI 309357</strain>
    </source>
</reference>
<sequence length="156" mass="17874">MIRLNISDSAAASSNCKAILRQPIFRGYVPEAESFILESEDDDVESLYRPQPLRSWNLGRGVQENDFAVLSKTFLAFVNMKDQVLNVADFKAHVNNTVENCHRWDEPSCQVMVACALAYLASPFQSEINFNSTPESNSLAWFYFNQAFAWFQNLFW</sequence>
<gene>
    <name evidence="1" type="ORF">CORC01_09668</name>
</gene>
<evidence type="ECO:0000313" key="1">
    <source>
        <dbReference type="EMBL" id="OHE95011.1"/>
    </source>
</evidence>
<dbReference type="OrthoDB" id="4356994at2759"/>
<proteinExistence type="predicted"/>